<dbReference type="PANTHER" id="PTHR47957:SF3">
    <property type="entry name" value="ATP-DEPENDENT HELICASE HRQ1"/>
    <property type="match status" value="1"/>
</dbReference>
<feature type="domain" description="Helicase C-terminal" evidence="5">
    <location>
        <begin position="896"/>
        <end position="1076"/>
    </location>
</feature>
<keyword evidence="1" id="KW-0547">Nucleotide-binding</keyword>
<evidence type="ECO:0000313" key="6">
    <source>
        <dbReference type="EMBL" id="XCH31978.1"/>
    </source>
</evidence>
<dbReference type="InterPro" id="IPR014001">
    <property type="entry name" value="Helicase_ATP-bd"/>
</dbReference>
<accession>A0AAU8G7A8</accession>
<keyword evidence="2" id="KW-0067">ATP-binding</keyword>
<protein>
    <submittedName>
        <fullName evidence="6">DEAD/DEAH box helicase</fullName>
    </submittedName>
</protein>
<gene>
    <name evidence="6" type="ORF">ABRQ22_10000</name>
</gene>
<dbReference type="RefSeq" id="WP_353709402.1">
    <property type="nucleotide sequence ID" value="NZ_CP159290.1"/>
</dbReference>
<dbReference type="CDD" id="cd17923">
    <property type="entry name" value="DEXHc_Hrq1-like"/>
    <property type="match status" value="1"/>
</dbReference>
<dbReference type="GO" id="GO:0003676">
    <property type="term" value="F:nucleic acid binding"/>
    <property type="evidence" value="ECO:0007669"/>
    <property type="project" value="InterPro"/>
</dbReference>
<dbReference type="InterPro" id="IPR001650">
    <property type="entry name" value="Helicase_C-like"/>
</dbReference>
<dbReference type="InterPro" id="IPR018973">
    <property type="entry name" value="MZB"/>
</dbReference>
<sequence length="1670" mass="181540">MSASIDAIRTSQEITSTYRRYLQTLLAVRDSEISDALAETIDRTPMLDKGPYLEATPPYAPGSSLRALLDEGVLAPGFAELASDALPLDRPLYVHQERSIRKVAAGRNVVVATGTGSGKTESFLLPILDALVREHEAGTLGPGVRALLLYPMNALANDQMKRLRQLLAAYPHITFGRYTGDTETDPLKAREAFGNLNIGEPILRNELLSRQEMRETPPHLLLTNYAMLEYLLLRPLDMDLFGSGADNPWRFIVVDEAHVYDGSQGAEVAMLLRRVRDRVAPDRRIQCIATSATVGADTDPTAVTRFAENLFGERFEWVADDPTRQDLIGAERVAMPDGPFWGPLSASDYVKLAEDWDRETAVLDTARAAGWTKDGCAADAILHEKTLATLRSRLAHGPETFGRVQRALFGDEPDGERGLSALVALASGLSRPDGTTALSARYHLFLRATEGAFTCLSPSGPHVQLARHTECAECDAPVFEIGSCKRCGSVHVIGAVEAHEGLLRLRPRKAMTRGTWYVLGDQAPVDDEDEDAAVDLTAPDDEPGGPPSGSDAPVTAAGEEERLCTACGAINPKESRTCAGCGAGTLRTVRRLKQRGDEISGCLVCGARGPGTVRVFETGSDASGAVIATSLYQNLPPANDQALGGLLPGEGRKLLAFSDSRQAAAYFAPYLQDSYAKLQRRRLITQGLVKARADEDPVSVEDLVFSTRSAAKKAQHFRSGMTAQSEAREVAPWVMAEAVATDDRQSLEGLGLVRIVLERPTAPAPRPLMALGLSDAEAWDLLQELVRTLRQQGAVEMPESVPSNDEIFAPRLGPIRVRLQGSEALRKVLSWLPTKGTNRRVDYLTKVLAALGSDADPKQVLDGMWRMLTAPTSPVPWLRAKAEPALGVVHQLDHEQLRFSLVTAQSPVFQCMVCRRMAPVSVRDVCPAMGCEGRLEPFAPPLVGEDRDHYRTVYRTMNAVSLAAIEHTAQWANTRAAEIQHQFVRGQVNALSCSTTFELGVDVGELQAVMMRNMPPMTANYLQRAGRAGRRSGAAALVVTFAQRRSHDLSRFAEPEVMISGQVRAPYIPLVNERIDRRHAQSMAMAAFFRWLYESTGRICRTAGEFFLSDGEGNDPPVTLVAGFLTPVPPGVAESVARVIPAEIAAEVGLRDGSWSGRLVELLERVRLQLAGEIAQLEELSEGASEQKRYFLAERYQKVGNTLRRRDLLGYLANHNVLPKYGFPVDSVELRTDFGYGKDSGADLDLTRDLSAAIHEYAPDAELVAGGKLWVSRGIYKLPGRDLQEFTYQVCGRCGAFWQDVEAVDGVCPVCKHPSDTSSRTYTVPEFGFVAGSEPKRPGARPPRRSWSGAVHVLETSPEAHARDVLLPGGRIESEAGPRGRLVSVADGPGRLGFWICEWCGFGTARVNHMAKPPAKHKDPKRNIDCTGPMMLRDLAHQYETDLVSLRFSVVGGGRSQGAWKSVLYAIVEAACHTLEIARDDIGGSLVPEGLDDWSISLFDRVPGGAGHVLNVEENLERVLHAALRRVSSCECGPETSCYGCLRSFSNQRDHDELSRGDAAEILRSLLGLGGTADGHGGDGGDKVPAGWEQAFALATPAERAVLDVLAARGVPVPDIGVESTTGVPIAISWSDDRIALETADMDDLSRSDLRSEGWDVLPLGSDLWDRLAR</sequence>
<dbReference type="SMART" id="SM00487">
    <property type="entry name" value="DEXDc"/>
    <property type="match status" value="1"/>
</dbReference>
<dbReference type="GO" id="GO:0043138">
    <property type="term" value="F:3'-5' DNA helicase activity"/>
    <property type="evidence" value="ECO:0007669"/>
    <property type="project" value="TreeGrafter"/>
</dbReference>
<keyword evidence="6" id="KW-0378">Hydrolase</keyword>
<keyword evidence="6" id="KW-0347">Helicase</keyword>
<evidence type="ECO:0000256" key="2">
    <source>
        <dbReference type="ARBA" id="ARBA00022840"/>
    </source>
</evidence>
<dbReference type="SMART" id="SM00490">
    <property type="entry name" value="HELICc"/>
    <property type="match status" value="1"/>
</dbReference>
<dbReference type="InterPro" id="IPR011545">
    <property type="entry name" value="DEAD/DEAH_box_helicase_dom"/>
</dbReference>
<dbReference type="PANTHER" id="PTHR47957">
    <property type="entry name" value="ATP-DEPENDENT HELICASE HRQ1"/>
    <property type="match status" value="1"/>
</dbReference>
<proteinExistence type="predicted"/>
<name>A0AAU8G7A8_9MICO</name>
<dbReference type="Pfam" id="PF00270">
    <property type="entry name" value="DEAD"/>
    <property type="match status" value="1"/>
</dbReference>
<dbReference type="GO" id="GO:0006289">
    <property type="term" value="P:nucleotide-excision repair"/>
    <property type="evidence" value="ECO:0007669"/>
    <property type="project" value="TreeGrafter"/>
</dbReference>
<feature type="region of interest" description="Disordered" evidence="3">
    <location>
        <begin position="535"/>
        <end position="556"/>
    </location>
</feature>
<dbReference type="EMBL" id="CP159290">
    <property type="protein sequence ID" value="XCH31978.1"/>
    <property type="molecule type" value="Genomic_DNA"/>
</dbReference>
<dbReference type="GO" id="GO:0005524">
    <property type="term" value="F:ATP binding"/>
    <property type="evidence" value="ECO:0007669"/>
    <property type="project" value="UniProtKB-KW"/>
</dbReference>
<dbReference type="Pfam" id="PF09369">
    <property type="entry name" value="MZB"/>
    <property type="match status" value="1"/>
</dbReference>
<dbReference type="InterPro" id="IPR027417">
    <property type="entry name" value="P-loop_NTPase"/>
</dbReference>
<evidence type="ECO:0000259" key="5">
    <source>
        <dbReference type="PROSITE" id="PS51194"/>
    </source>
</evidence>
<organism evidence="6">
    <name type="scientific">Cellulosimicrobium sp. ES-005</name>
    <dbReference type="NCBI Taxonomy" id="3163031"/>
    <lineage>
        <taxon>Bacteria</taxon>
        <taxon>Bacillati</taxon>
        <taxon>Actinomycetota</taxon>
        <taxon>Actinomycetes</taxon>
        <taxon>Micrococcales</taxon>
        <taxon>Promicromonosporaceae</taxon>
        <taxon>Cellulosimicrobium</taxon>
    </lineage>
</organism>
<dbReference type="SUPFAM" id="SSF52540">
    <property type="entry name" value="P-loop containing nucleoside triphosphate hydrolases"/>
    <property type="match status" value="2"/>
</dbReference>
<dbReference type="Gene3D" id="3.40.50.300">
    <property type="entry name" value="P-loop containing nucleotide triphosphate hydrolases"/>
    <property type="match status" value="2"/>
</dbReference>
<dbReference type="GO" id="GO:0036297">
    <property type="term" value="P:interstrand cross-link repair"/>
    <property type="evidence" value="ECO:0007669"/>
    <property type="project" value="TreeGrafter"/>
</dbReference>
<dbReference type="PROSITE" id="PS51192">
    <property type="entry name" value="HELICASE_ATP_BIND_1"/>
    <property type="match status" value="1"/>
</dbReference>
<evidence type="ECO:0000256" key="3">
    <source>
        <dbReference type="SAM" id="MobiDB-lite"/>
    </source>
</evidence>
<reference evidence="6" key="1">
    <citation type="submission" date="2024-06" db="EMBL/GenBank/DDBJ databases">
        <title>Complete genome sequence of the cellulolytic actinobacterium, Cellulosimicrobium ES-005.</title>
        <authorList>
            <person name="Matthews C.T."/>
            <person name="Underwood K.D."/>
            <person name="Ghanchi K.M."/>
            <person name="Fields S.D."/>
            <person name="Gardner S.G."/>
        </authorList>
    </citation>
    <scope>NUCLEOTIDE SEQUENCE</scope>
    <source>
        <strain evidence="6">ES-005</strain>
    </source>
</reference>
<evidence type="ECO:0000256" key="1">
    <source>
        <dbReference type="ARBA" id="ARBA00022741"/>
    </source>
</evidence>
<dbReference type="Pfam" id="PF00271">
    <property type="entry name" value="Helicase_C"/>
    <property type="match status" value="1"/>
</dbReference>
<dbReference type="PROSITE" id="PS51194">
    <property type="entry name" value="HELICASE_CTER"/>
    <property type="match status" value="1"/>
</dbReference>
<evidence type="ECO:0000259" key="4">
    <source>
        <dbReference type="PROSITE" id="PS51192"/>
    </source>
</evidence>
<feature type="domain" description="Helicase ATP-binding" evidence="4">
    <location>
        <begin position="100"/>
        <end position="312"/>
    </location>
</feature>